<dbReference type="OrthoDB" id="2381154at2"/>
<dbReference type="NCBIfam" id="TIGR02937">
    <property type="entry name" value="sigma70-ECF"/>
    <property type="match status" value="1"/>
</dbReference>
<dbReference type="PANTHER" id="PTHR43133">
    <property type="entry name" value="RNA POLYMERASE ECF-TYPE SIGMA FACTO"/>
    <property type="match status" value="1"/>
</dbReference>
<dbReference type="Gene3D" id="1.10.1740.10">
    <property type="match status" value="1"/>
</dbReference>
<feature type="domain" description="RNA polymerase sigma-70 region 2" evidence="6">
    <location>
        <begin position="19"/>
        <end position="80"/>
    </location>
</feature>
<evidence type="ECO:0000256" key="3">
    <source>
        <dbReference type="ARBA" id="ARBA00023082"/>
    </source>
</evidence>
<dbReference type="AlphaFoldDB" id="A0A3A6PDC7"/>
<organism evidence="8 9">
    <name type="scientific">Paenibacillus pinisoli</name>
    <dbReference type="NCBI Taxonomy" id="1276110"/>
    <lineage>
        <taxon>Bacteria</taxon>
        <taxon>Bacillati</taxon>
        <taxon>Bacillota</taxon>
        <taxon>Bacilli</taxon>
        <taxon>Bacillales</taxon>
        <taxon>Paenibacillaceae</taxon>
        <taxon>Paenibacillus</taxon>
    </lineage>
</organism>
<dbReference type="InterPro" id="IPR007627">
    <property type="entry name" value="RNA_pol_sigma70_r2"/>
</dbReference>
<dbReference type="Pfam" id="PF04542">
    <property type="entry name" value="Sigma70_r2"/>
    <property type="match status" value="1"/>
</dbReference>
<evidence type="ECO:0000259" key="7">
    <source>
        <dbReference type="Pfam" id="PF08281"/>
    </source>
</evidence>
<dbReference type="InterPro" id="IPR036388">
    <property type="entry name" value="WH-like_DNA-bd_sf"/>
</dbReference>
<dbReference type="GO" id="GO:0016987">
    <property type="term" value="F:sigma factor activity"/>
    <property type="evidence" value="ECO:0007669"/>
    <property type="project" value="UniProtKB-KW"/>
</dbReference>
<dbReference type="RefSeq" id="WP_120109093.1">
    <property type="nucleotide sequence ID" value="NZ_QXQB01000002.1"/>
</dbReference>
<dbReference type="PANTHER" id="PTHR43133:SF8">
    <property type="entry name" value="RNA POLYMERASE SIGMA FACTOR HI_1459-RELATED"/>
    <property type="match status" value="1"/>
</dbReference>
<gene>
    <name evidence="8" type="ORF">D3P09_08910</name>
</gene>
<dbReference type="EMBL" id="QXQB01000002">
    <property type="protein sequence ID" value="RJX39532.1"/>
    <property type="molecule type" value="Genomic_DNA"/>
</dbReference>
<comment type="caution">
    <text evidence="8">The sequence shown here is derived from an EMBL/GenBank/DDBJ whole genome shotgun (WGS) entry which is preliminary data.</text>
</comment>
<dbReference type="Gene3D" id="1.10.10.10">
    <property type="entry name" value="Winged helix-like DNA-binding domain superfamily/Winged helix DNA-binding domain"/>
    <property type="match status" value="1"/>
</dbReference>
<dbReference type="InterPro" id="IPR039425">
    <property type="entry name" value="RNA_pol_sigma-70-like"/>
</dbReference>
<keyword evidence="2" id="KW-0805">Transcription regulation</keyword>
<name>A0A3A6PDC7_9BACL</name>
<dbReference type="GO" id="GO:0003677">
    <property type="term" value="F:DNA binding"/>
    <property type="evidence" value="ECO:0007669"/>
    <property type="project" value="UniProtKB-KW"/>
</dbReference>
<keyword evidence="5" id="KW-0804">Transcription</keyword>
<evidence type="ECO:0000259" key="6">
    <source>
        <dbReference type="Pfam" id="PF04542"/>
    </source>
</evidence>
<feature type="domain" description="RNA polymerase sigma factor 70 region 4 type 2" evidence="7">
    <location>
        <begin position="107"/>
        <end position="159"/>
    </location>
</feature>
<evidence type="ECO:0000256" key="4">
    <source>
        <dbReference type="ARBA" id="ARBA00023125"/>
    </source>
</evidence>
<comment type="similarity">
    <text evidence="1">Belongs to the sigma-70 factor family. ECF subfamily.</text>
</comment>
<dbReference type="InterPro" id="IPR013324">
    <property type="entry name" value="RNA_pol_sigma_r3/r4-like"/>
</dbReference>
<dbReference type="Pfam" id="PF08281">
    <property type="entry name" value="Sigma70_r4_2"/>
    <property type="match status" value="1"/>
</dbReference>
<dbReference type="SUPFAM" id="SSF88946">
    <property type="entry name" value="Sigma2 domain of RNA polymerase sigma factors"/>
    <property type="match status" value="1"/>
</dbReference>
<keyword evidence="4" id="KW-0238">DNA-binding</keyword>
<dbReference type="Proteomes" id="UP000267798">
    <property type="component" value="Unassembled WGS sequence"/>
</dbReference>
<dbReference type="CDD" id="cd06171">
    <property type="entry name" value="Sigma70_r4"/>
    <property type="match status" value="1"/>
</dbReference>
<evidence type="ECO:0000256" key="1">
    <source>
        <dbReference type="ARBA" id="ARBA00010641"/>
    </source>
</evidence>
<evidence type="ECO:0000256" key="2">
    <source>
        <dbReference type="ARBA" id="ARBA00023015"/>
    </source>
</evidence>
<dbReference type="GO" id="GO:0006352">
    <property type="term" value="P:DNA-templated transcription initiation"/>
    <property type="evidence" value="ECO:0007669"/>
    <property type="project" value="InterPro"/>
</dbReference>
<reference evidence="8 9" key="1">
    <citation type="submission" date="2018-09" db="EMBL/GenBank/DDBJ databases">
        <title>Paenibacillus aracenensis nov. sp. isolated from a cave in southern Spain.</title>
        <authorList>
            <person name="Jurado V."/>
            <person name="Gutierrez-Patricio S."/>
            <person name="Gonzalez-Pimentel J.L."/>
            <person name="Miller A.Z."/>
            <person name="Laiz L."/>
            <person name="Saiz-Jimenez C."/>
        </authorList>
    </citation>
    <scope>NUCLEOTIDE SEQUENCE [LARGE SCALE GENOMIC DNA]</scope>
    <source>
        <strain evidence="8 9">JCM 19203</strain>
    </source>
</reference>
<keyword evidence="9" id="KW-1185">Reference proteome</keyword>
<keyword evidence="3" id="KW-0731">Sigma factor</keyword>
<dbReference type="InterPro" id="IPR013325">
    <property type="entry name" value="RNA_pol_sigma_r2"/>
</dbReference>
<protein>
    <submittedName>
        <fullName evidence="8">RNA polymerase sigma factor</fullName>
    </submittedName>
</protein>
<dbReference type="SUPFAM" id="SSF88659">
    <property type="entry name" value="Sigma3 and sigma4 domains of RNA polymerase sigma factors"/>
    <property type="match status" value="1"/>
</dbReference>
<dbReference type="InterPro" id="IPR013249">
    <property type="entry name" value="RNA_pol_sigma70_r4_t2"/>
</dbReference>
<evidence type="ECO:0000313" key="8">
    <source>
        <dbReference type="EMBL" id="RJX39532.1"/>
    </source>
</evidence>
<accession>A0A3A6PDC7</accession>
<dbReference type="InterPro" id="IPR014284">
    <property type="entry name" value="RNA_pol_sigma-70_dom"/>
</dbReference>
<proteinExistence type="inferred from homology"/>
<evidence type="ECO:0000256" key="5">
    <source>
        <dbReference type="ARBA" id="ARBA00023163"/>
    </source>
</evidence>
<sequence length="237" mass="26921">MTMMTKDRTDRKEPDWEGLQRALYRYCLALTGSEWDAADLSQTAWSKAISRLRERGHDNPEAFLLRTAKNSWIDDCRRKSMYKELLDGMVHSYRQDSPVPKEYDSEQAMQALVRQLSPIQRTVFVLREAMGYSIAETAEWLNTTEGAVKAALYRARQSLGAVKEAMESEEAAADEPDAEERETISQSVKALEEGRAADLVYLLYGEPYWTVQAVQGYFRTGGTSCHSYSAPSMRMCA</sequence>
<evidence type="ECO:0000313" key="9">
    <source>
        <dbReference type="Proteomes" id="UP000267798"/>
    </source>
</evidence>